<comment type="caution">
    <text evidence="2">The sequence shown here is derived from an EMBL/GenBank/DDBJ whole genome shotgun (WGS) entry which is preliminary data.</text>
</comment>
<protein>
    <submittedName>
        <fullName evidence="2">Uncharacterized protein</fullName>
    </submittedName>
</protein>
<proteinExistence type="predicted"/>
<keyword evidence="1" id="KW-0812">Transmembrane</keyword>
<reference evidence="2 3" key="1">
    <citation type="submission" date="2020-05" db="EMBL/GenBank/DDBJ databases">
        <title>Nakamurella sp. DB0629 isolated from air conditioner.</title>
        <authorList>
            <person name="Kim D.H."/>
            <person name="Kim D.-U."/>
        </authorList>
    </citation>
    <scope>NUCLEOTIDE SEQUENCE [LARGE SCALE GENOMIC DNA]</scope>
    <source>
        <strain evidence="2 3">DB0629</strain>
    </source>
</reference>
<keyword evidence="1" id="KW-0472">Membrane</keyword>
<keyword evidence="3" id="KW-1185">Reference proteome</keyword>
<dbReference type="RefSeq" id="WP_171198198.1">
    <property type="nucleotide sequence ID" value="NZ_JABEND010000001.1"/>
</dbReference>
<evidence type="ECO:0000256" key="1">
    <source>
        <dbReference type="SAM" id="Phobius"/>
    </source>
</evidence>
<organism evidence="2 3">
    <name type="scientific">Nakamurella aerolata</name>
    <dbReference type="NCBI Taxonomy" id="1656892"/>
    <lineage>
        <taxon>Bacteria</taxon>
        <taxon>Bacillati</taxon>
        <taxon>Actinomycetota</taxon>
        <taxon>Actinomycetes</taxon>
        <taxon>Nakamurellales</taxon>
        <taxon>Nakamurellaceae</taxon>
        <taxon>Nakamurella</taxon>
    </lineage>
</organism>
<dbReference type="PROSITE" id="PS51257">
    <property type="entry name" value="PROKAR_LIPOPROTEIN"/>
    <property type="match status" value="1"/>
</dbReference>
<dbReference type="AlphaFoldDB" id="A0A849A3E1"/>
<dbReference type="Proteomes" id="UP000562984">
    <property type="component" value="Unassembled WGS sequence"/>
</dbReference>
<name>A0A849A3E1_9ACTN</name>
<gene>
    <name evidence="2" type="ORF">HKD39_02395</name>
</gene>
<accession>A0A849A3E1</accession>
<evidence type="ECO:0000313" key="3">
    <source>
        <dbReference type="Proteomes" id="UP000562984"/>
    </source>
</evidence>
<dbReference type="EMBL" id="JABEND010000001">
    <property type="protein sequence ID" value="NNG34587.1"/>
    <property type="molecule type" value="Genomic_DNA"/>
</dbReference>
<feature type="transmembrane region" description="Helical" evidence="1">
    <location>
        <begin position="20"/>
        <end position="41"/>
    </location>
</feature>
<keyword evidence="1" id="KW-1133">Transmembrane helix</keyword>
<evidence type="ECO:0000313" key="2">
    <source>
        <dbReference type="EMBL" id="NNG34587.1"/>
    </source>
</evidence>
<sequence length="57" mass="5784">MLVAPLRGNLRAGLVAGWTSVGTSLISGGIACVLAVGRIAARTPGLSRARIPRTDGR</sequence>